<dbReference type="InterPro" id="IPR017452">
    <property type="entry name" value="GPCR_Rhodpsn_7TM"/>
</dbReference>
<keyword evidence="5 12" id="KW-1133">Transmembrane helix</keyword>
<evidence type="ECO:0000256" key="4">
    <source>
        <dbReference type="ARBA" id="ARBA00022692"/>
    </source>
</evidence>
<comment type="subcellular location">
    <subcellularLocation>
        <location evidence="1">Cell membrane</location>
        <topology evidence="1">Multi-pass membrane protein</topology>
    </subcellularLocation>
</comment>
<keyword evidence="6 10" id="KW-0297">G-protein coupled receptor</keyword>
<feature type="transmembrane region" description="Helical" evidence="12">
    <location>
        <begin position="74"/>
        <end position="101"/>
    </location>
</feature>
<feature type="domain" description="G-protein coupled receptors family 1 profile" evidence="13">
    <location>
        <begin position="92"/>
        <end position="390"/>
    </location>
</feature>
<evidence type="ECO:0000256" key="7">
    <source>
        <dbReference type="ARBA" id="ARBA00023136"/>
    </source>
</evidence>
<evidence type="ECO:0000259" key="13">
    <source>
        <dbReference type="PROSITE" id="PS50262"/>
    </source>
</evidence>
<evidence type="ECO:0000256" key="11">
    <source>
        <dbReference type="SAM" id="MobiDB-lite"/>
    </source>
</evidence>
<evidence type="ECO:0000256" key="5">
    <source>
        <dbReference type="ARBA" id="ARBA00022989"/>
    </source>
</evidence>
<keyword evidence="7 12" id="KW-0472">Membrane</keyword>
<feature type="transmembrane region" description="Helical" evidence="12">
    <location>
        <begin position="341"/>
        <end position="361"/>
    </location>
</feature>
<sequence length="479" mass="53644">MNRFGVDGSGSKANYGENLLTSEIINATSTMTTTTVSSITSILSTATSALLADNEIQNGDGETDELSSRFSRPLLTIAATATILIMIAGIFGNLLTIYALIRCPKVRNVAADFIISLCAADCLFCVLVLPFMAVRYIHGAWTHGEFLCTLVPFIQYGNVGVSLLCIAMITMNRYIMIAHNSIYQRVYKKVYVYTMIIFCWIFSYGFQLPTLFGVWGIFGYDDKLETCSILPDSQGRSSKTALFIIAFIIPCVIIIACYARIFWVVHESESRMRRHASSQPSLQNNNQRTMTGSTQIPGSMNNNLNETDVKSGNRLQATKSTRLKDQREAKQKRNEWRITKMVLAIFLSFLACYMPITIIKIADKDVQWPGLHIFGYIMIYLSACINNFIYFIMNKQYRQAYKTVLMCRTPKLLSFGHGASSNGEKTKDFAFVYSNTNHSLTMVSTIEDAYHTTSHPPQDTPKHLANAIADSKEEPSDSC</sequence>
<evidence type="ECO:0000256" key="3">
    <source>
        <dbReference type="ARBA" id="ARBA00022475"/>
    </source>
</evidence>
<keyword evidence="15" id="KW-1185">Reference proteome</keyword>
<feature type="region of interest" description="Disordered" evidence="11">
    <location>
        <begin position="451"/>
        <end position="479"/>
    </location>
</feature>
<comment type="similarity">
    <text evidence="2 10">Belongs to the G-protein coupled receptor 1 family.</text>
</comment>
<dbReference type="PRINTS" id="PR00237">
    <property type="entry name" value="GPCRRHODOPSN"/>
</dbReference>
<reference evidence="14" key="1">
    <citation type="submission" date="2022-01" db="EMBL/GenBank/DDBJ databases">
        <authorList>
            <person name="King R."/>
        </authorList>
    </citation>
    <scope>NUCLEOTIDE SEQUENCE</scope>
</reference>
<feature type="transmembrane region" description="Helical" evidence="12">
    <location>
        <begin position="153"/>
        <end position="171"/>
    </location>
</feature>
<evidence type="ECO:0000256" key="1">
    <source>
        <dbReference type="ARBA" id="ARBA00004651"/>
    </source>
</evidence>
<name>A0A9N9RZQ8_9DIPT</name>
<dbReference type="SMART" id="SM01381">
    <property type="entry name" value="7TM_GPCR_Srsx"/>
    <property type="match status" value="1"/>
</dbReference>
<feature type="compositionally biased region" description="Polar residues" evidence="11">
    <location>
        <begin position="277"/>
        <end position="306"/>
    </location>
</feature>
<accession>A0A9N9RZQ8</accession>
<protein>
    <recommendedName>
        <fullName evidence="13">G-protein coupled receptors family 1 profile domain-containing protein</fullName>
    </recommendedName>
</protein>
<evidence type="ECO:0000256" key="2">
    <source>
        <dbReference type="ARBA" id="ARBA00010663"/>
    </source>
</evidence>
<feature type="region of interest" description="Disordered" evidence="11">
    <location>
        <begin position="275"/>
        <end position="308"/>
    </location>
</feature>
<evidence type="ECO:0000256" key="9">
    <source>
        <dbReference type="ARBA" id="ARBA00023224"/>
    </source>
</evidence>
<dbReference type="SUPFAM" id="SSF81321">
    <property type="entry name" value="Family A G protein-coupled receptor-like"/>
    <property type="match status" value="1"/>
</dbReference>
<keyword evidence="9 10" id="KW-0807">Transducer</keyword>
<feature type="transmembrane region" description="Helical" evidence="12">
    <location>
        <begin position="113"/>
        <end position="133"/>
    </location>
</feature>
<feature type="transmembrane region" description="Helical" evidence="12">
    <location>
        <begin position="192"/>
        <end position="220"/>
    </location>
</feature>
<dbReference type="GO" id="GO:0005886">
    <property type="term" value="C:plasma membrane"/>
    <property type="evidence" value="ECO:0007669"/>
    <property type="project" value="UniProtKB-SubCell"/>
</dbReference>
<dbReference type="PANTHER" id="PTHR24228">
    <property type="entry name" value="B2 BRADYKININ RECEPTOR/ANGIOTENSIN II RECEPTOR"/>
    <property type="match status" value="1"/>
</dbReference>
<evidence type="ECO:0000313" key="14">
    <source>
        <dbReference type="EMBL" id="CAG9805902.1"/>
    </source>
</evidence>
<gene>
    <name evidence="14" type="ORF">CHIRRI_LOCUS8766</name>
</gene>
<dbReference type="Proteomes" id="UP001153620">
    <property type="component" value="Chromosome 2"/>
</dbReference>
<dbReference type="AlphaFoldDB" id="A0A9N9RZQ8"/>
<dbReference type="PANTHER" id="PTHR24228:SF63">
    <property type="entry name" value="G-PROTEIN COUPLED RECEPTOR MOODY"/>
    <property type="match status" value="1"/>
</dbReference>
<dbReference type="GO" id="GO:0004930">
    <property type="term" value="F:G protein-coupled receptor activity"/>
    <property type="evidence" value="ECO:0007669"/>
    <property type="project" value="UniProtKB-KW"/>
</dbReference>
<feature type="transmembrane region" description="Helical" evidence="12">
    <location>
        <begin position="373"/>
        <end position="393"/>
    </location>
</feature>
<evidence type="ECO:0000256" key="10">
    <source>
        <dbReference type="RuleBase" id="RU000688"/>
    </source>
</evidence>
<dbReference type="OrthoDB" id="10044919at2759"/>
<proteinExistence type="inferred from homology"/>
<dbReference type="PROSITE" id="PS00237">
    <property type="entry name" value="G_PROTEIN_RECEP_F1_1"/>
    <property type="match status" value="1"/>
</dbReference>
<dbReference type="Gene3D" id="1.20.1070.10">
    <property type="entry name" value="Rhodopsin 7-helix transmembrane proteins"/>
    <property type="match status" value="1"/>
</dbReference>
<keyword evidence="8 10" id="KW-0675">Receptor</keyword>
<keyword evidence="4 10" id="KW-0812">Transmembrane</keyword>
<feature type="transmembrane region" description="Helical" evidence="12">
    <location>
        <begin position="240"/>
        <end position="265"/>
    </location>
</feature>
<feature type="compositionally biased region" description="Basic and acidic residues" evidence="11">
    <location>
        <begin position="470"/>
        <end position="479"/>
    </location>
</feature>
<evidence type="ECO:0000313" key="15">
    <source>
        <dbReference type="Proteomes" id="UP001153620"/>
    </source>
</evidence>
<evidence type="ECO:0000256" key="8">
    <source>
        <dbReference type="ARBA" id="ARBA00023170"/>
    </source>
</evidence>
<organism evidence="14 15">
    <name type="scientific">Chironomus riparius</name>
    <dbReference type="NCBI Taxonomy" id="315576"/>
    <lineage>
        <taxon>Eukaryota</taxon>
        <taxon>Metazoa</taxon>
        <taxon>Ecdysozoa</taxon>
        <taxon>Arthropoda</taxon>
        <taxon>Hexapoda</taxon>
        <taxon>Insecta</taxon>
        <taxon>Pterygota</taxon>
        <taxon>Neoptera</taxon>
        <taxon>Endopterygota</taxon>
        <taxon>Diptera</taxon>
        <taxon>Nematocera</taxon>
        <taxon>Chironomoidea</taxon>
        <taxon>Chironomidae</taxon>
        <taxon>Chironominae</taxon>
        <taxon>Chironomus</taxon>
    </lineage>
</organism>
<keyword evidence="3" id="KW-1003">Cell membrane</keyword>
<dbReference type="InterPro" id="IPR000276">
    <property type="entry name" value="GPCR_Rhodpsn"/>
</dbReference>
<dbReference type="PROSITE" id="PS50262">
    <property type="entry name" value="G_PROTEIN_RECEP_F1_2"/>
    <property type="match status" value="1"/>
</dbReference>
<evidence type="ECO:0000256" key="6">
    <source>
        <dbReference type="ARBA" id="ARBA00023040"/>
    </source>
</evidence>
<dbReference type="CDD" id="cd15210">
    <property type="entry name" value="7tmA_GPR84-like"/>
    <property type="match status" value="1"/>
</dbReference>
<evidence type="ECO:0000256" key="12">
    <source>
        <dbReference type="SAM" id="Phobius"/>
    </source>
</evidence>
<reference evidence="14" key="2">
    <citation type="submission" date="2022-10" db="EMBL/GenBank/DDBJ databases">
        <authorList>
            <consortium name="ENA_rothamsted_submissions"/>
            <consortium name="culmorum"/>
            <person name="King R."/>
        </authorList>
    </citation>
    <scope>NUCLEOTIDE SEQUENCE</scope>
</reference>
<dbReference type="Pfam" id="PF00001">
    <property type="entry name" value="7tm_1"/>
    <property type="match status" value="1"/>
</dbReference>
<dbReference type="EMBL" id="OU895878">
    <property type="protein sequence ID" value="CAG9805902.1"/>
    <property type="molecule type" value="Genomic_DNA"/>
</dbReference>